<comment type="caution">
    <text evidence="2">The sequence shown here is derived from an EMBL/GenBank/DDBJ whole genome shotgun (WGS) entry which is preliminary data.</text>
</comment>
<dbReference type="SUPFAM" id="SSF54637">
    <property type="entry name" value="Thioesterase/thiol ester dehydrase-isomerase"/>
    <property type="match status" value="1"/>
</dbReference>
<dbReference type="EMBL" id="NTJZ01000004">
    <property type="protein sequence ID" value="PDH34230.1"/>
    <property type="molecule type" value="Genomic_DNA"/>
</dbReference>
<dbReference type="PANTHER" id="PTHR43664:SF1">
    <property type="entry name" value="BETA-METHYLMALYL-COA DEHYDRATASE"/>
    <property type="match status" value="1"/>
</dbReference>
<dbReference type="AlphaFoldDB" id="A0A2A5WCK9"/>
<dbReference type="InterPro" id="IPR029069">
    <property type="entry name" value="HotDog_dom_sf"/>
</dbReference>
<organism evidence="2 3">
    <name type="scientific">OM182 bacterium MED-G28</name>
    <dbReference type="NCBI Taxonomy" id="1986256"/>
    <lineage>
        <taxon>Bacteria</taxon>
        <taxon>Pseudomonadati</taxon>
        <taxon>Pseudomonadota</taxon>
        <taxon>Gammaproteobacteria</taxon>
        <taxon>OMG group</taxon>
        <taxon>OM182 clade</taxon>
    </lineage>
</organism>
<dbReference type="Pfam" id="PF01575">
    <property type="entry name" value="MaoC_dehydratas"/>
    <property type="match status" value="1"/>
</dbReference>
<dbReference type="InterPro" id="IPR002539">
    <property type="entry name" value="MaoC-like_dom"/>
</dbReference>
<dbReference type="CDD" id="cd03441">
    <property type="entry name" value="R_hydratase_like"/>
    <property type="match status" value="1"/>
</dbReference>
<protein>
    <submittedName>
        <fullName evidence="2">Dehydratase</fullName>
    </submittedName>
</protein>
<name>A0A2A5WCK9_9GAMM</name>
<dbReference type="Proteomes" id="UP000219329">
    <property type="component" value="Unassembled WGS sequence"/>
</dbReference>
<feature type="domain" description="MaoC-like" evidence="1">
    <location>
        <begin position="27"/>
        <end position="140"/>
    </location>
</feature>
<evidence type="ECO:0000259" key="1">
    <source>
        <dbReference type="Pfam" id="PF01575"/>
    </source>
</evidence>
<evidence type="ECO:0000313" key="3">
    <source>
        <dbReference type="Proteomes" id="UP000219329"/>
    </source>
</evidence>
<reference evidence="2 3" key="1">
    <citation type="submission" date="2017-08" db="EMBL/GenBank/DDBJ databases">
        <title>Fine stratification of microbial communities through a metagenomic profile of the photic zone.</title>
        <authorList>
            <person name="Haro-Moreno J.M."/>
            <person name="Lopez-Perez M."/>
            <person name="De La Torre J."/>
            <person name="Picazo A."/>
            <person name="Camacho A."/>
            <person name="Rodriguez-Valera F."/>
        </authorList>
    </citation>
    <scope>NUCLEOTIDE SEQUENCE [LARGE SCALE GENOMIC DNA]</scope>
    <source>
        <strain evidence="2">MED-G28</strain>
    </source>
</reference>
<sequence length="167" mass="18493">MTKDIDPDFDPAKHTLTESSYFEDLEIGQRFLSPSRTLGDANFAAFQMVSGDNHPIHYDEEYCRRRGYPGMLAHGLQVAAQCAPGAGMLPHVLEDSLIGLIEHSAKFLKPVYSGDTVYPALEVIDLTPGNTTGVITLRTTVHNQRRQLVLEGTQKMLVKKRPIAANK</sequence>
<proteinExistence type="predicted"/>
<dbReference type="PANTHER" id="PTHR43664">
    <property type="entry name" value="MONOAMINE OXIDASE-RELATED"/>
    <property type="match status" value="1"/>
</dbReference>
<accession>A0A2A5WCK9</accession>
<dbReference type="Gene3D" id="3.10.129.10">
    <property type="entry name" value="Hotdog Thioesterase"/>
    <property type="match status" value="1"/>
</dbReference>
<gene>
    <name evidence="2" type="ORF">CNF02_05395</name>
</gene>
<dbReference type="InterPro" id="IPR052342">
    <property type="entry name" value="MCH/BMMD"/>
</dbReference>
<evidence type="ECO:0000313" key="2">
    <source>
        <dbReference type="EMBL" id="PDH34230.1"/>
    </source>
</evidence>